<dbReference type="Gramene" id="rna27208">
    <property type="protein sequence ID" value="RHN64392.1"/>
    <property type="gene ID" value="gene27208"/>
</dbReference>
<dbReference type="AlphaFoldDB" id="A0A396IFT8"/>
<organism evidence="2">
    <name type="scientific">Medicago truncatula</name>
    <name type="common">Barrel medic</name>
    <name type="synonym">Medicago tribuloides</name>
    <dbReference type="NCBI Taxonomy" id="3880"/>
    <lineage>
        <taxon>Eukaryota</taxon>
        <taxon>Viridiplantae</taxon>
        <taxon>Streptophyta</taxon>
        <taxon>Embryophyta</taxon>
        <taxon>Tracheophyta</taxon>
        <taxon>Spermatophyta</taxon>
        <taxon>Magnoliopsida</taxon>
        <taxon>eudicotyledons</taxon>
        <taxon>Gunneridae</taxon>
        <taxon>Pentapetalae</taxon>
        <taxon>rosids</taxon>
        <taxon>fabids</taxon>
        <taxon>Fabales</taxon>
        <taxon>Fabaceae</taxon>
        <taxon>Papilionoideae</taxon>
        <taxon>50 kb inversion clade</taxon>
        <taxon>NPAAA clade</taxon>
        <taxon>Hologalegina</taxon>
        <taxon>IRL clade</taxon>
        <taxon>Trifolieae</taxon>
        <taxon>Medicago</taxon>
    </lineage>
</organism>
<dbReference type="Proteomes" id="UP000265566">
    <property type="component" value="Chromosome 4"/>
</dbReference>
<evidence type="ECO:0000256" key="1">
    <source>
        <dbReference type="SAM" id="Phobius"/>
    </source>
</evidence>
<reference evidence="2" key="1">
    <citation type="journal article" date="2018" name="Nat. Plants">
        <title>Whole-genome landscape of Medicago truncatula symbiotic genes.</title>
        <authorList>
            <person name="Pecrix Y."/>
            <person name="Gamas P."/>
            <person name="Carrere S."/>
        </authorList>
    </citation>
    <scope>NUCLEOTIDE SEQUENCE</scope>
    <source>
        <tissue evidence="2">Leaves</tissue>
    </source>
</reference>
<evidence type="ECO:0008006" key="3">
    <source>
        <dbReference type="Google" id="ProtNLM"/>
    </source>
</evidence>
<accession>A0A396IFT8</accession>
<keyword evidence="1" id="KW-0472">Membrane</keyword>
<dbReference type="EMBL" id="PSQE01000004">
    <property type="protein sequence ID" value="RHN64392.1"/>
    <property type="molecule type" value="Genomic_DNA"/>
</dbReference>
<feature type="transmembrane region" description="Helical" evidence="1">
    <location>
        <begin position="12"/>
        <end position="37"/>
    </location>
</feature>
<name>A0A396IFT8_MEDTR</name>
<gene>
    <name evidence="2" type="ORF">MtrunA17_Chr4g0068641</name>
</gene>
<sequence length="72" mass="7529">MVRGGDGGGLGTVVATMLFSSMQVDFSVALVVVVVIAKVDSLRCLTLLFVGCVRAADCGWWKLFFVAACDVG</sequence>
<comment type="caution">
    <text evidence="2">The sequence shown here is derived from an EMBL/GenBank/DDBJ whole genome shotgun (WGS) entry which is preliminary data.</text>
</comment>
<proteinExistence type="predicted"/>
<evidence type="ECO:0000313" key="2">
    <source>
        <dbReference type="EMBL" id="RHN64392.1"/>
    </source>
</evidence>
<protein>
    <recommendedName>
        <fullName evidence="3">Transmembrane protein</fullName>
    </recommendedName>
</protein>
<keyword evidence="1" id="KW-1133">Transmembrane helix</keyword>
<keyword evidence="1" id="KW-0812">Transmembrane</keyword>